<dbReference type="Pfam" id="PF09676">
    <property type="entry name" value="TraV"/>
    <property type="match status" value="1"/>
</dbReference>
<dbReference type="InterPro" id="IPR014118">
    <property type="entry name" value="T4SS_TraV"/>
</dbReference>
<proteinExistence type="predicted"/>
<protein>
    <submittedName>
        <fullName evidence="2">IncF plasmid conjugative transfer pilus assemblyprotein TraV</fullName>
    </submittedName>
</protein>
<dbReference type="NCBIfam" id="TIGR02747">
    <property type="entry name" value="TraV"/>
    <property type="match status" value="1"/>
</dbReference>
<dbReference type="PROSITE" id="PS51257">
    <property type="entry name" value="PROKAR_LIPOPROTEIN"/>
    <property type="match status" value="1"/>
</dbReference>
<sequence length="131" mass="14503">MNRHALFSLSILLGLTGCSAGFESEYSCDQVGGVSGCVTMSEVRDNLYGYTGGSGNATVSSQARLAPPSAFTLLPRRNREGEPERSQEDVKKLTVFPFIDKDNHYIDTMDVYFVLDDSRWSGRPARAIWKD</sequence>
<feature type="signal peptide" evidence="1">
    <location>
        <begin position="1"/>
        <end position="20"/>
    </location>
</feature>
<evidence type="ECO:0000256" key="1">
    <source>
        <dbReference type="SAM" id="SignalP"/>
    </source>
</evidence>
<keyword evidence="1" id="KW-0732">Signal</keyword>
<name>A0A0H3ZQE2_9VIBR</name>
<feature type="chain" id="PRO_5005205025" evidence="1">
    <location>
        <begin position="21"/>
        <end position="131"/>
    </location>
</feature>
<dbReference type="EMBL" id="KP795455">
    <property type="protein sequence ID" value="AKN35876.1"/>
    <property type="molecule type" value="Genomic_DNA"/>
</dbReference>
<dbReference type="AlphaFoldDB" id="A0A0H3ZQE2"/>
<reference evidence="2" key="1">
    <citation type="journal article" date="2015" name="MBio">
        <title>Eco-Evolutionary Dynamics of Episomes among Ecologically Cohesive Bacterial Populations.</title>
        <authorList>
            <person name="Xue H."/>
            <person name="Cordero O.X."/>
            <person name="Camas F.M."/>
            <person name="Trimble W."/>
            <person name="Meyer F."/>
            <person name="Guglielmini J."/>
            <person name="Rocha E.P."/>
            <person name="Polz M.F."/>
        </authorList>
    </citation>
    <scope>NUCLEOTIDE SEQUENCE</scope>
    <source>
        <strain evidence="2">FF_59</strain>
    </source>
</reference>
<evidence type="ECO:0000313" key="2">
    <source>
        <dbReference type="EMBL" id="AKN35876.1"/>
    </source>
</evidence>
<organism evidence="2">
    <name type="scientific">Vibrio tasmaniensis</name>
    <dbReference type="NCBI Taxonomy" id="212663"/>
    <lineage>
        <taxon>Bacteria</taxon>
        <taxon>Pseudomonadati</taxon>
        <taxon>Pseudomonadota</taxon>
        <taxon>Gammaproteobacteria</taxon>
        <taxon>Vibrionales</taxon>
        <taxon>Vibrionaceae</taxon>
        <taxon>Vibrio</taxon>
    </lineage>
</organism>
<accession>A0A0H3ZQE2</accession>